<proteinExistence type="predicted"/>
<evidence type="ECO:0008006" key="3">
    <source>
        <dbReference type="Google" id="ProtNLM"/>
    </source>
</evidence>
<keyword evidence="2" id="KW-1185">Reference proteome</keyword>
<evidence type="ECO:0000313" key="2">
    <source>
        <dbReference type="Proteomes" id="UP000184346"/>
    </source>
</evidence>
<dbReference type="RefSeq" id="WP_072819322.1">
    <property type="nucleotide sequence ID" value="NZ_FQUJ01000002.1"/>
</dbReference>
<gene>
    <name evidence="1" type="ORF">SAMN02745148_00477</name>
</gene>
<dbReference type="Proteomes" id="UP000184346">
    <property type="component" value="Unassembled WGS sequence"/>
</dbReference>
<protein>
    <recommendedName>
        <fullName evidence="3">DUF1850 domain-containing protein</fullName>
    </recommendedName>
</protein>
<evidence type="ECO:0000313" key="1">
    <source>
        <dbReference type="EMBL" id="SHE44881.1"/>
    </source>
</evidence>
<sequence length="169" mass="18489">MPSVAGLDNGRAGVLALFLLVAMLPAVTMAADNSARLQVVSSTNDKLVDIPIQPDEHWCLIWNHSVTGIRVADCYRYRQGRMVLVRSHQPDFAAGLGHIPGRGVQVSDGEGGYWIERIDEPVPGNRYLLRVGSRAVDHRLSHDGKLISLSALAAGERVIIRLQPYNKTS</sequence>
<name>A0A1M4TK88_9GAMM</name>
<reference evidence="1 2" key="1">
    <citation type="submission" date="2016-11" db="EMBL/GenBank/DDBJ databases">
        <authorList>
            <person name="Jaros S."/>
            <person name="Januszkiewicz K."/>
            <person name="Wedrychowicz H."/>
        </authorList>
    </citation>
    <scope>NUCLEOTIDE SEQUENCE [LARGE SCALE GENOMIC DNA]</scope>
    <source>
        <strain evidence="1 2">DSM 19980</strain>
    </source>
</reference>
<dbReference type="STRING" id="1121942.SAMN02745148_00477"/>
<dbReference type="AlphaFoldDB" id="A0A1M4TK88"/>
<dbReference type="InterPro" id="IPR015001">
    <property type="entry name" value="DUF1850"/>
</dbReference>
<organism evidence="1 2">
    <name type="scientific">Modicisalibacter ilicicola DSM 19980</name>
    <dbReference type="NCBI Taxonomy" id="1121942"/>
    <lineage>
        <taxon>Bacteria</taxon>
        <taxon>Pseudomonadati</taxon>
        <taxon>Pseudomonadota</taxon>
        <taxon>Gammaproteobacteria</taxon>
        <taxon>Oceanospirillales</taxon>
        <taxon>Halomonadaceae</taxon>
        <taxon>Modicisalibacter</taxon>
    </lineage>
</organism>
<dbReference type="Pfam" id="PF08905">
    <property type="entry name" value="DUF1850"/>
    <property type="match status" value="1"/>
</dbReference>
<accession>A0A1M4TK88</accession>
<dbReference type="EMBL" id="FQUJ01000002">
    <property type="protein sequence ID" value="SHE44881.1"/>
    <property type="molecule type" value="Genomic_DNA"/>
</dbReference>